<evidence type="ECO:0000256" key="4">
    <source>
        <dbReference type="ARBA" id="ARBA00023015"/>
    </source>
</evidence>
<keyword evidence="2" id="KW-0547">Nucleotide-binding</keyword>
<dbReference type="Pfam" id="PF22811">
    <property type="entry name" value="Zn_ribbon_NrdR"/>
    <property type="match status" value="1"/>
</dbReference>
<evidence type="ECO:0000256" key="3">
    <source>
        <dbReference type="ARBA" id="ARBA00022840"/>
    </source>
</evidence>
<evidence type="ECO:0000313" key="8">
    <source>
        <dbReference type="EMBL" id="GAG65693.1"/>
    </source>
</evidence>
<dbReference type="EMBL" id="BART01000143">
    <property type="protein sequence ID" value="GAG65693.1"/>
    <property type="molecule type" value="Genomic_DNA"/>
</dbReference>
<proteinExistence type="inferred from homology"/>
<dbReference type="HAMAP" id="MF_00440">
    <property type="entry name" value="NrdR"/>
    <property type="match status" value="1"/>
</dbReference>
<keyword evidence="4" id="KW-0805">Transcription regulation</keyword>
<comment type="caution">
    <text evidence="8">The sequence shown here is derived from an EMBL/GenBank/DDBJ whole genome shotgun (WGS) entry which is preliminary data.</text>
</comment>
<evidence type="ECO:0000256" key="6">
    <source>
        <dbReference type="ARBA" id="ARBA00023163"/>
    </source>
</evidence>
<dbReference type="GO" id="GO:0045892">
    <property type="term" value="P:negative regulation of DNA-templated transcription"/>
    <property type="evidence" value="ECO:0007669"/>
    <property type="project" value="InterPro"/>
</dbReference>
<keyword evidence="1" id="KW-0678">Repressor</keyword>
<feature type="domain" description="ATP-cone" evidence="7">
    <location>
        <begin position="49"/>
        <end position="139"/>
    </location>
</feature>
<gene>
    <name evidence="8" type="ORF">S01H4_00896</name>
</gene>
<dbReference type="PANTHER" id="PTHR30455:SF2">
    <property type="entry name" value="TRANSCRIPTIONAL REPRESSOR NRDR"/>
    <property type="match status" value="1"/>
</dbReference>
<organism evidence="8">
    <name type="scientific">marine sediment metagenome</name>
    <dbReference type="NCBI Taxonomy" id="412755"/>
    <lineage>
        <taxon>unclassified sequences</taxon>
        <taxon>metagenomes</taxon>
        <taxon>ecological metagenomes</taxon>
    </lineage>
</organism>
<name>X0ZZ03_9ZZZZ</name>
<accession>X0ZZ03</accession>
<evidence type="ECO:0000259" key="7">
    <source>
        <dbReference type="PROSITE" id="PS51161"/>
    </source>
</evidence>
<protein>
    <recommendedName>
        <fullName evidence="7">ATP-cone domain-containing protein</fullName>
    </recommendedName>
</protein>
<evidence type="ECO:0000256" key="1">
    <source>
        <dbReference type="ARBA" id="ARBA00022491"/>
    </source>
</evidence>
<dbReference type="InterPro" id="IPR003796">
    <property type="entry name" value="RNR_NrdR-like"/>
</dbReference>
<dbReference type="PANTHER" id="PTHR30455">
    <property type="entry name" value="TRANSCRIPTIONAL REPRESSOR NRDR"/>
    <property type="match status" value="1"/>
</dbReference>
<evidence type="ECO:0000256" key="2">
    <source>
        <dbReference type="ARBA" id="ARBA00022741"/>
    </source>
</evidence>
<dbReference type="GO" id="GO:0008270">
    <property type="term" value="F:zinc ion binding"/>
    <property type="evidence" value="ECO:0007669"/>
    <property type="project" value="InterPro"/>
</dbReference>
<keyword evidence="5" id="KW-0238">DNA-binding</keyword>
<dbReference type="GO" id="GO:0003677">
    <property type="term" value="F:DNA binding"/>
    <property type="evidence" value="ECO:0007669"/>
    <property type="project" value="UniProtKB-KW"/>
</dbReference>
<sequence length="149" mass="17703">MKCPFCEYEETKVIDSRLTEEGDAVRRRRECPSCSKRFTTYERNYEIPITVVKKNKETQPFDRQKLLNGLVRACVKRSIPVYKLEKVVGDIEDELRNQYKYEITSKELGEIALNKLKELDKVAYVRFASVYKQFDDIKKFTEELTELEK</sequence>
<dbReference type="NCBIfam" id="TIGR00244">
    <property type="entry name" value="transcriptional regulator NrdR"/>
    <property type="match status" value="1"/>
</dbReference>
<dbReference type="AlphaFoldDB" id="X0ZZ03"/>
<reference evidence="8" key="1">
    <citation type="journal article" date="2014" name="Front. Microbiol.">
        <title>High frequency of phylogenetically diverse reductive dehalogenase-homologous genes in deep subseafloor sedimentary metagenomes.</title>
        <authorList>
            <person name="Kawai M."/>
            <person name="Futagami T."/>
            <person name="Toyoda A."/>
            <person name="Takaki Y."/>
            <person name="Nishi S."/>
            <person name="Hori S."/>
            <person name="Arai W."/>
            <person name="Tsubouchi T."/>
            <person name="Morono Y."/>
            <person name="Uchiyama I."/>
            <person name="Ito T."/>
            <person name="Fujiyama A."/>
            <person name="Inagaki F."/>
            <person name="Takami H."/>
        </authorList>
    </citation>
    <scope>NUCLEOTIDE SEQUENCE</scope>
    <source>
        <strain evidence="8">Expedition CK06-06</strain>
    </source>
</reference>
<evidence type="ECO:0000256" key="5">
    <source>
        <dbReference type="ARBA" id="ARBA00023125"/>
    </source>
</evidence>
<dbReference type="PROSITE" id="PS51161">
    <property type="entry name" value="ATP_CONE"/>
    <property type="match status" value="1"/>
</dbReference>
<keyword evidence="6" id="KW-0804">Transcription</keyword>
<keyword evidence="3" id="KW-0067">ATP-binding</keyword>
<dbReference type="InterPro" id="IPR005144">
    <property type="entry name" value="ATP-cone_dom"/>
</dbReference>
<dbReference type="GO" id="GO:0005524">
    <property type="term" value="F:ATP binding"/>
    <property type="evidence" value="ECO:0007669"/>
    <property type="project" value="UniProtKB-KW"/>
</dbReference>
<dbReference type="InterPro" id="IPR055173">
    <property type="entry name" value="NrdR-like_N"/>
</dbReference>
<dbReference type="Pfam" id="PF03477">
    <property type="entry name" value="ATP-cone"/>
    <property type="match status" value="1"/>
</dbReference>